<reference evidence="1" key="1">
    <citation type="journal article" date="2023" name="Access Microbiol">
        <title>De-novo genome assembly for Akanthomyces muscarius, a biocontrol agent of insect agricultural pests.</title>
        <authorList>
            <person name="Erdos Z."/>
            <person name="Studholme D.J."/>
            <person name="Raymond B."/>
            <person name="Sharma M."/>
        </authorList>
    </citation>
    <scope>NUCLEOTIDE SEQUENCE</scope>
    <source>
        <strain evidence="1">Ve6</strain>
    </source>
</reference>
<evidence type="ECO:0000313" key="2">
    <source>
        <dbReference type="Proteomes" id="UP001144673"/>
    </source>
</evidence>
<proteinExistence type="predicted"/>
<dbReference type="AlphaFoldDB" id="A0A9W8QAT2"/>
<accession>A0A9W8QAT2</accession>
<sequence length="104" mass="11335">MQQHLQMMSIIMERQLTLLRASITNTGVKSIVAAYTPVEMYGHYGKFSTRCSYDTTAAAQDVVQFNWGPSRNGASAGPMMSVTELEGLGSRSSTGCRLRRGPEG</sequence>
<dbReference type="RefSeq" id="XP_056051547.1">
    <property type="nucleotide sequence ID" value="XM_056194628.1"/>
</dbReference>
<organism evidence="1 2">
    <name type="scientific">Akanthomyces muscarius</name>
    <name type="common">Entomopathogenic fungus</name>
    <name type="synonym">Lecanicillium muscarium</name>
    <dbReference type="NCBI Taxonomy" id="2231603"/>
    <lineage>
        <taxon>Eukaryota</taxon>
        <taxon>Fungi</taxon>
        <taxon>Dikarya</taxon>
        <taxon>Ascomycota</taxon>
        <taxon>Pezizomycotina</taxon>
        <taxon>Sordariomycetes</taxon>
        <taxon>Hypocreomycetidae</taxon>
        <taxon>Hypocreales</taxon>
        <taxon>Cordycipitaceae</taxon>
        <taxon>Akanthomyces</taxon>
    </lineage>
</organism>
<dbReference type="EMBL" id="JAJHUN010000010">
    <property type="protein sequence ID" value="KAJ4148606.1"/>
    <property type="molecule type" value="Genomic_DNA"/>
</dbReference>
<dbReference type="Proteomes" id="UP001144673">
    <property type="component" value="Chromosome 3"/>
</dbReference>
<name>A0A9W8QAT2_AKAMU</name>
<protein>
    <submittedName>
        <fullName evidence="1">Uncharacterized protein</fullName>
    </submittedName>
</protein>
<dbReference type="KEGG" id="amus:LMH87_003069"/>
<comment type="caution">
    <text evidence="1">The sequence shown here is derived from an EMBL/GenBank/DDBJ whole genome shotgun (WGS) entry which is preliminary data.</text>
</comment>
<dbReference type="GeneID" id="80890228"/>
<evidence type="ECO:0000313" key="1">
    <source>
        <dbReference type="EMBL" id="KAJ4148606.1"/>
    </source>
</evidence>
<keyword evidence="2" id="KW-1185">Reference proteome</keyword>
<gene>
    <name evidence="1" type="ORF">LMH87_003069</name>
</gene>